<keyword evidence="4" id="KW-0677">Repeat</keyword>
<keyword evidence="3" id="KW-0479">Metal-binding</keyword>
<dbReference type="GO" id="GO:0005886">
    <property type="term" value="C:plasma membrane"/>
    <property type="evidence" value="ECO:0007669"/>
    <property type="project" value="TreeGrafter"/>
</dbReference>
<dbReference type="PROSITE" id="PS50035">
    <property type="entry name" value="PLD"/>
    <property type="match status" value="1"/>
</dbReference>
<proteinExistence type="predicted"/>
<evidence type="ECO:0000256" key="1">
    <source>
        <dbReference type="ARBA" id="ARBA00000798"/>
    </source>
</evidence>
<keyword evidence="8" id="KW-0443">Lipid metabolism</keyword>
<keyword evidence="7" id="KW-0442">Lipid degradation</keyword>
<evidence type="ECO:0000256" key="4">
    <source>
        <dbReference type="ARBA" id="ARBA00022737"/>
    </source>
</evidence>
<protein>
    <recommendedName>
        <fullName evidence="2">phospholipase D</fullName>
        <ecNumber evidence="2">3.1.4.4</ecNumber>
    </recommendedName>
</protein>
<dbReference type="AlphaFoldDB" id="A0AAQ3PNU3"/>
<evidence type="ECO:0000256" key="5">
    <source>
        <dbReference type="ARBA" id="ARBA00022801"/>
    </source>
</evidence>
<dbReference type="Proteomes" id="UP001341281">
    <property type="component" value="Chromosome 01"/>
</dbReference>
<name>A0AAQ3PNU3_PASNO</name>
<dbReference type="Pfam" id="PF00614">
    <property type="entry name" value="PLDc"/>
    <property type="match status" value="1"/>
</dbReference>
<keyword evidence="11" id="KW-1185">Reference proteome</keyword>
<evidence type="ECO:0000256" key="7">
    <source>
        <dbReference type="ARBA" id="ARBA00022963"/>
    </source>
</evidence>
<dbReference type="SMART" id="SM00155">
    <property type="entry name" value="PLDc"/>
    <property type="match status" value="2"/>
</dbReference>
<dbReference type="Gene3D" id="3.30.870.10">
    <property type="entry name" value="Endonuclease Chain A"/>
    <property type="match status" value="2"/>
</dbReference>
<evidence type="ECO:0000256" key="6">
    <source>
        <dbReference type="ARBA" id="ARBA00022837"/>
    </source>
</evidence>
<evidence type="ECO:0000259" key="9">
    <source>
        <dbReference type="PROSITE" id="PS50035"/>
    </source>
</evidence>
<dbReference type="EMBL" id="CP144745">
    <property type="protein sequence ID" value="WVZ51178.1"/>
    <property type="molecule type" value="Genomic_DNA"/>
</dbReference>
<evidence type="ECO:0000256" key="8">
    <source>
        <dbReference type="ARBA" id="ARBA00023098"/>
    </source>
</evidence>
<dbReference type="GO" id="GO:0004630">
    <property type="term" value="F:phospholipase D activity"/>
    <property type="evidence" value="ECO:0007669"/>
    <property type="project" value="UniProtKB-EC"/>
</dbReference>
<evidence type="ECO:0000256" key="2">
    <source>
        <dbReference type="ARBA" id="ARBA00012027"/>
    </source>
</evidence>
<keyword evidence="5" id="KW-0378">Hydrolase</keyword>
<evidence type="ECO:0000313" key="10">
    <source>
        <dbReference type="EMBL" id="WVZ51178.1"/>
    </source>
</evidence>
<dbReference type="InterPro" id="IPR024632">
    <property type="entry name" value="PLipase_D_C"/>
</dbReference>
<evidence type="ECO:0000256" key="3">
    <source>
        <dbReference type="ARBA" id="ARBA00022723"/>
    </source>
</evidence>
<sequence>MLAQQGFGKTTDQGQQQRASNRRLYATIGLDKVCVGRTRAIDAATTNDPQWKKEALHIYCAHSAMDVVITVVMTGAGDPAAASSTADATAVGYAYLPVEDMVGGMQVDRWLPVCDTRRRPLEGLDRVHVQVRFTDVSADPESRWDKGIGRPPVPFPGVPRTFFGQHRGCRVTLYQDAHAAATTPSSSSSSRCWEDVFDAIDKARRLVYIAGWSIDCDVTMVRDPRRPAQTLGQLLKKKAGQQVAVLVLVSTHGVLPGEGTAAYFQGSGVHCVLCRRGNAAAFTHQQKAVVVDSPHGLVGFVGGLDLCCGRYDTPEHPLFRTLGTVHRDDFFQPSFPGASVLKGGPREPWHDIHCRVEGPAARDVLDNFEQRWRKQGGGDSLLVDLPRRPAAVPDEAAANQNAAESWNVQVFRSIDSSAVAGFPEDPDEAARRGLVTGEEGAAVERSIQDAYIHAIRRARFFIYIESQYFLGSSQWWLPQQDAAAAAPEQNLAADATHLVAKELSLKIASKIRAGEWFRVYVVVPMWPEGEPESASTQAILDWQRRTMEMMYRDVALAMQARGIRGNPREYLSFFCLGNREAYSPGEYAAPERPELDSYYIRAQQARRFKINVHANTMIVDDEYIIVGSANINQRSMDGGRDSEMAVGAYQPQHLVTEYTEYRYSGYPRYQNEWVTLNRWARGQVHQFRLALWREHLGQAAAQAAGSELLNPESPSCMNRLNQAAQQHWDLYASDTFQGNLPGHLMAYPVGVSDRGELLETVIFFPDTKAWVFGSSSASANLPQIPTI</sequence>
<dbReference type="GO" id="GO:0046872">
    <property type="term" value="F:metal ion binding"/>
    <property type="evidence" value="ECO:0007669"/>
    <property type="project" value="UniProtKB-KW"/>
</dbReference>
<dbReference type="InterPro" id="IPR015679">
    <property type="entry name" value="PLipase_D_fam"/>
</dbReference>
<keyword evidence="6" id="KW-0106">Calcium</keyword>
<gene>
    <name evidence="10" type="ORF">U9M48_002343</name>
</gene>
<evidence type="ECO:0000313" key="11">
    <source>
        <dbReference type="Proteomes" id="UP001341281"/>
    </source>
</evidence>
<reference evidence="10 11" key="1">
    <citation type="submission" date="2024-02" db="EMBL/GenBank/DDBJ databases">
        <title>High-quality chromosome-scale genome assembly of Pensacola bahiagrass (Paspalum notatum Flugge var. saurae).</title>
        <authorList>
            <person name="Vega J.M."/>
            <person name="Podio M."/>
            <person name="Orjuela J."/>
            <person name="Siena L.A."/>
            <person name="Pessino S.C."/>
            <person name="Combes M.C."/>
            <person name="Mariac C."/>
            <person name="Albertini E."/>
            <person name="Pupilli F."/>
            <person name="Ortiz J.P.A."/>
            <person name="Leblanc O."/>
        </authorList>
    </citation>
    <scope>NUCLEOTIDE SEQUENCE [LARGE SCALE GENOMIC DNA]</scope>
    <source>
        <strain evidence="10">R1</strain>
        <tissue evidence="10">Leaf</tissue>
    </source>
</reference>
<dbReference type="SUPFAM" id="SSF56024">
    <property type="entry name" value="Phospholipase D/nuclease"/>
    <property type="match status" value="2"/>
</dbReference>
<organism evidence="10 11">
    <name type="scientific">Paspalum notatum var. saurae</name>
    <dbReference type="NCBI Taxonomy" id="547442"/>
    <lineage>
        <taxon>Eukaryota</taxon>
        <taxon>Viridiplantae</taxon>
        <taxon>Streptophyta</taxon>
        <taxon>Embryophyta</taxon>
        <taxon>Tracheophyta</taxon>
        <taxon>Spermatophyta</taxon>
        <taxon>Magnoliopsida</taxon>
        <taxon>Liliopsida</taxon>
        <taxon>Poales</taxon>
        <taxon>Poaceae</taxon>
        <taxon>PACMAD clade</taxon>
        <taxon>Panicoideae</taxon>
        <taxon>Andropogonodae</taxon>
        <taxon>Paspaleae</taxon>
        <taxon>Paspalinae</taxon>
        <taxon>Paspalum</taxon>
    </lineage>
</organism>
<feature type="domain" description="PLD phosphodiesterase" evidence="9">
    <location>
        <begin position="608"/>
        <end position="635"/>
    </location>
</feature>
<dbReference type="PANTHER" id="PTHR18896">
    <property type="entry name" value="PHOSPHOLIPASE D"/>
    <property type="match status" value="1"/>
</dbReference>
<accession>A0AAQ3PNU3</accession>
<dbReference type="Pfam" id="PF12357">
    <property type="entry name" value="PLD_C"/>
    <property type="match status" value="1"/>
</dbReference>
<comment type="catalytic activity">
    <reaction evidence="1">
        <text>a 1,2-diacyl-sn-glycero-3-phosphocholine + H2O = a 1,2-diacyl-sn-glycero-3-phosphate + choline + H(+)</text>
        <dbReference type="Rhea" id="RHEA:14445"/>
        <dbReference type="ChEBI" id="CHEBI:15354"/>
        <dbReference type="ChEBI" id="CHEBI:15377"/>
        <dbReference type="ChEBI" id="CHEBI:15378"/>
        <dbReference type="ChEBI" id="CHEBI:57643"/>
        <dbReference type="ChEBI" id="CHEBI:58608"/>
        <dbReference type="EC" id="3.1.4.4"/>
    </reaction>
</comment>
<dbReference type="InterPro" id="IPR001736">
    <property type="entry name" value="PLipase_D/transphosphatidylase"/>
</dbReference>
<dbReference type="EC" id="3.1.4.4" evidence="2"/>
<dbReference type="PANTHER" id="PTHR18896:SF73">
    <property type="entry name" value="PHOSPHOLIPASE D"/>
    <property type="match status" value="1"/>
</dbReference>
<dbReference type="GO" id="GO:0009395">
    <property type="term" value="P:phospholipid catabolic process"/>
    <property type="evidence" value="ECO:0007669"/>
    <property type="project" value="TreeGrafter"/>
</dbReference>